<dbReference type="FunFam" id="1.10.287.130:FF:000048">
    <property type="entry name" value="Sensor histidine kinase/response regulator"/>
    <property type="match status" value="1"/>
</dbReference>
<evidence type="ECO:0000256" key="9">
    <source>
        <dbReference type="ARBA" id="ARBA00022991"/>
    </source>
</evidence>
<evidence type="ECO:0000256" key="12">
    <source>
        <dbReference type="PROSITE-ProRule" id="PRU00169"/>
    </source>
</evidence>
<dbReference type="Pfam" id="PF08446">
    <property type="entry name" value="PAS_2"/>
    <property type="match status" value="1"/>
</dbReference>
<dbReference type="InterPro" id="IPR036890">
    <property type="entry name" value="HATPase_C_sf"/>
</dbReference>
<dbReference type="InterPro" id="IPR013654">
    <property type="entry name" value="PAS_2"/>
</dbReference>
<reference evidence="18 19" key="1">
    <citation type="submission" date="2017-07" db="EMBL/GenBank/DDBJ databases">
        <title>Genome sequence of the Sordaria macrospora wild type strain R19027.</title>
        <authorList>
            <person name="Nowrousian M."/>
            <person name="Teichert I."/>
            <person name="Kueck U."/>
        </authorList>
    </citation>
    <scope>NUCLEOTIDE SEQUENCE [LARGE SCALE GENOMIC DNA]</scope>
    <source>
        <strain evidence="18 19">R19027</strain>
        <tissue evidence="18">Mycelium</tissue>
    </source>
</reference>
<feature type="compositionally biased region" description="Polar residues" evidence="13">
    <location>
        <begin position="196"/>
        <end position="214"/>
    </location>
</feature>
<dbReference type="SUPFAM" id="SSF55874">
    <property type="entry name" value="ATPase domain of HSP90 chaperone/DNA topoisomerase II/histidine kinase"/>
    <property type="match status" value="1"/>
</dbReference>
<dbReference type="CDD" id="cd00082">
    <property type="entry name" value="HisKA"/>
    <property type="match status" value="1"/>
</dbReference>
<dbReference type="Pfam" id="PF01590">
    <property type="entry name" value="GAF"/>
    <property type="match status" value="1"/>
</dbReference>
<dbReference type="SMART" id="SM00448">
    <property type="entry name" value="REC"/>
    <property type="match status" value="1"/>
</dbReference>
<dbReference type="SMART" id="SM00388">
    <property type="entry name" value="HisKA"/>
    <property type="match status" value="1"/>
</dbReference>
<feature type="region of interest" description="Disordered" evidence="13">
    <location>
        <begin position="428"/>
        <end position="458"/>
    </location>
</feature>
<dbReference type="Gene3D" id="1.10.287.130">
    <property type="match status" value="1"/>
</dbReference>
<dbReference type="Pfam" id="PF00072">
    <property type="entry name" value="Response_reg"/>
    <property type="match status" value="1"/>
</dbReference>
<feature type="compositionally biased region" description="Low complexity" evidence="13">
    <location>
        <begin position="173"/>
        <end position="195"/>
    </location>
</feature>
<feature type="compositionally biased region" description="Pro residues" evidence="13">
    <location>
        <begin position="1355"/>
        <end position="1371"/>
    </location>
</feature>
<dbReference type="PANTHER" id="PTHR43065:SF10">
    <property type="entry name" value="PEROXIDE STRESS-ACTIVATED HISTIDINE KINASE MAK3"/>
    <property type="match status" value="1"/>
</dbReference>
<evidence type="ECO:0000256" key="7">
    <source>
        <dbReference type="ARBA" id="ARBA00022777"/>
    </source>
</evidence>
<dbReference type="Gene3D" id="3.30.450.40">
    <property type="match status" value="1"/>
</dbReference>
<dbReference type="Gene3D" id="3.40.50.2300">
    <property type="match status" value="1"/>
</dbReference>
<evidence type="ECO:0000256" key="5">
    <source>
        <dbReference type="ARBA" id="ARBA00022679"/>
    </source>
</evidence>
<dbReference type="SUPFAM" id="SSF52172">
    <property type="entry name" value="CheY-like"/>
    <property type="match status" value="1"/>
</dbReference>
<feature type="compositionally biased region" description="Basic and acidic residues" evidence="13">
    <location>
        <begin position="41"/>
        <end position="52"/>
    </location>
</feature>
<evidence type="ECO:0000313" key="19">
    <source>
        <dbReference type="Proteomes" id="UP000433876"/>
    </source>
</evidence>
<evidence type="ECO:0000256" key="1">
    <source>
        <dbReference type="ARBA" id="ARBA00011738"/>
    </source>
</evidence>
<keyword evidence="10" id="KW-0902">Two-component regulatory system</keyword>
<dbReference type="PANTHER" id="PTHR43065">
    <property type="entry name" value="SENSOR HISTIDINE KINASE"/>
    <property type="match status" value="1"/>
</dbReference>
<dbReference type="PROSITE" id="PS50046">
    <property type="entry name" value="PHYTOCHROME_2"/>
    <property type="match status" value="1"/>
</dbReference>
<dbReference type="Gene3D" id="3.30.450.20">
    <property type="entry name" value="PAS domain"/>
    <property type="match status" value="1"/>
</dbReference>
<dbReference type="GO" id="GO:0000155">
    <property type="term" value="F:phosphorelay sensor kinase activity"/>
    <property type="evidence" value="ECO:0007669"/>
    <property type="project" value="InterPro"/>
</dbReference>
<comment type="subunit">
    <text evidence="1">Homodimer.</text>
</comment>
<keyword evidence="4" id="KW-0716">Sensory transduction</keyword>
<feature type="region of interest" description="Disordered" evidence="13">
    <location>
        <begin position="1337"/>
        <end position="1379"/>
    </location>
</feature>
<dbReference type="InterPro" id="IPR043150">
    <property type="entry name" value="Phytochrome_PHY_sf"/>
</dbReference>
<feature type="region of interest" description="Disordered" evidence="13">
    <location>
        <begin position="1539"/>
        <end position="1621"/>
    </location>
</feature>
<dbReference type="EMBL" id="NMPR01000044">
    <property type="protein sequence ID" value="KAA8633010.1"/>
    <property type="molecule type" value="Genomic_DNA"/>
</dbReference>
<dbReference type="InterPro" id="IPR001789">
    <property type="entry name" value="Sig_transdc_resp-reg_receiver"/>
</dbReference>
<dbReference type="PRINTS" id="PR01033">
    <property type="entry name" value="PHYTOCHROME"/>
</dbReference>
<evidence type="ECO:0000256" key="2">
    <source>
        <dbReference type="ARBA" id="ARBA00022543"/>
    </source>
</evidence>
<dbReference type="PROSITE" id="PS50109">
    <property type="entry name" value="HIS_KIN"/>
    <property type="match status" value="1"/>
</dbReference>
<dbReference type="InterPro" id="IPR029016">
    <property type="entry name" value="GAF-like_dom_sf"/>
</dbReference>
<dbReference type="GO" id="GO:0006355">
    <property type="term" value="P:regulation of DNA-templated transcription"/>
    <property type="evidence" value="ECO:0007669"/>
    <property type="project" value="InterPro"/>
</dbReference>
<evidence type="ECO:0000256" key="11">
    <source>
        <dbReference type="ARBA" id="ARBA00023170"/>
    </source>
</evidence>
<evidence type="ECO:0000256" key="4">
    <source>
        <dbReference type="ARBA" id="ARBA00022606"/>
    </source>
</evidence>
<dbReference type="GO" id="GO:0009881">
    <property type="term" value="F:photoreceptor activity"/>
    <property type="evidence" value="ECO:0007669"/>
    <property type="project" value="UniProtKB-KW"/>
</dbReference>
<keyword evidence="7" id="KW-0418">Kinase</keyword>
<keyword evidence="8" id="KW-0067">ATP-binding</keyword>
<dbReference type="InterPro" id="IPR003018">
    <property type="entry name" value="GAF"/>
</dbReference>
<dbReference type="InterPro" id="IPR035965">
    <property type="entry name" value="PAS-like_dom_sf"/>
</dbReference>
<gene>
    <name evidence="18" type="ORF">SMACR_03470</name>
</gene>
<dbReference type="SMART" id="SM00387">
    <property type="entry name" value="HATPase_c"/>
    <property type="match status" value="1"/>
</dbReference>
<feature type="compositionally biased region" description="Polar residues" evidence="13">
    <location>
        <begin position="151"/>
        <end position="162"/>
    </location>
</feature>
<keyword evidence="5" id="KW-0808">Transferase</keyword>
<evidence type="ECO:0000259" key="15">
    <source>
        <dbReference type="PROSITE" id="PS50109"/>
    </source>
</evidence>
<dbReference type="InterPro" id="IPR036097">
    <property type="entry name" value="HisK_dim/P_sf"/>
</dbReference>
<feature type="region of interest" description="Disordered" evidence="13">
    <location>
        <begin position="1"/>
        <end position="95"/>
    </location>
</feature>
<evidence type="ECO:0000313" key="18">
    <source>
        <dbReference type="EMBL" id="KAA8633010.1"/>
    </source>
</evidence>
<evidence type="ECO:0000259" key="16">
    <source>
        <dbReference type="PROSITE" id="PS50110"/>
    </source>
</evidence>
<keyword evidence="9" id="KW-0157">Chromophore</keyword>
<evidence type="ECO:0000256" key="3">
    <source>
        <dbReference type="ARBA" id="ARBA00022553"/>
    </source>
</evidence>
<dbReference type="PROSITE" id="PS50112">
    <property type="entry name" value="PAS"/>
    <property type="match status" value="1"/>
</dbReference>
<evidence type="ECO:0000259" key="14">
    <source>
        <dbReference type="PROSITE" id="PS50046"/>
    </source>
</evidence>
<feature type="compositionally biased region" description="Polar residues" evidence="13">
    <location>
        <begin position="18"/>
        <end position="34"/>
    </location>
</feature>
<keyword evidence="2" id="KW-0600">Photoreceptor protein</keyword>
<dbReference type="Proteomes" id="UP000433876">
    <property type="component" value="Unassembled WGS sequence"/>
</dbReference>
<dbReference type="Pfam" id="PF00512">
    <property type="entry name" value="HisKA"/>
    <property type="match status" value="1"/>
</dbReference>
<keyword evidence="6" id="KW-0547">Nucleotide-binding</keyword>
<evidence type="ECO:0000256" key="10">
    <source>
        <dbReference type="ARBA" id="ARBA00023012"/>
    </source>
</evidence>
<dbReference type="InterPro" id="IPR011006">
    <property type="entry name" value="CheY-like_superfamily"/>
</dbReference>
<feature type="domain" description="PAS" evidence="17">
    <location>
        <begin position="322"/>
        <end position="376"/>
    </location>
</feature>
<feature type="region of interest" description="Disordered" evidence="13">
    <location>
        <begin position="1174"/>
        <end position="1196"/>
    </location>
</feature>
<sequence>MDTSQDATPTAGEGHGQLGSNHQTADQQTANNIKVQDYIDNTDRETESHAHDASNSSANADGSSSAVTSPTNLSSWSTSSDRQLGHGSAQDPEDRVFPIRSVISVGPAVTPTVNDDICARRRMSLSEGHGTTMGGRSNTAAATGNNATSTCPHASTVPTSRASAVDVESRPTISQSQSSISQPDGGSIFSSSSTGTMRQQRRMNTMTGSLSSVQADADRYGNNRSIELTLRDSSEEESDGGADGSGGGDDQGTTGEPSSAGRKSPDTLPETHFTPRFKHVVTEEGHAVITGRDGQLQRCEDEPIHAPGAVQGFGLMVVIQEEQDGRFIVRFVSENSKRIIGYTPQELFRLNNFLDIFTDEQAENLLDHVDFITDEDSDPAVNGPEVFSLSIRFPKAKSSVKLWCAIHVHPSRPELTICEFELDDDHDYPLRPPEEDYPDTPEDTLQSNPTTEELTESTEILSKPLRVLRSARRRRGEAGAMRVFDIMSQVQEQLANAPNLEKFLKILVGIVKELTGFHRVMIYQFDSSFNGKVVTELVDPMQTRDLYKGLHFPATDIPRQARELYKLNKVRLLYDRDVESARIVCRTPEDLETPLDMTHSYLRAMSPIHLKYLANMAVRSSMSISINAFGDLWGLIACHSYGPKGMRVSFPIRKMCRLVGDTVSRNIERLSYASRLQARKLINTVPTDKNPSGYIIASSDDLLKLFDADFGMLSIREETKILGKIEQSQEALAMLEYLRLRKFSSVVTSQDVKIDFPDLRYPPGFQVIAGLLYVPLSVGGSDFIVFFRKGQVREVKWAGNPHEKNIQAGSAAYLEPRKSFKVWYETVIGKSREWSEEQVETAAVLCLVYGKFIEVWRQKEAALQSSRLTRLLLANSAHEVRTPLNAIINYLEIALEGSLDQETRENLARSHSASKSLIYVINDLLDLTKTEEGKDLIKDEVFDLLACIREATEAFSHDAKRKGITYKVIEHPGLPRLVSGDQRRIRQAVSNITANAVKHTSEGFVKIELYVAEVMDNRVRIEIVVQDSGKGMSNAQLDALFRELEQVDTDLGFESSDERGDDKSQSGKTLGLGLAVVARILRNMDGQLRLKSEVGKGSRFVIQLPFDLPEEGKSRDVVAANSGHVAQASIGSSNASISAASISTQMQDGEVMLVDRSNNGSSWSVNNASTSLASKKSYDDNQSIASKGSGRSQLSNADRLIGAIQNPLTLGEPEPESVSQHRRGSHGHYHGPASSLLGPSKGRSVSPGSRKRPDGPARSVSSPNTKKVTPRSQKPTSEVAEHSEPPAASQGLQYVTDSRVPIKPVKLPDEMFDKLVVPPPSTSKVLFEIKDAVADKKAKAAPRSAVKEIPRSVPLQPPAPVTSVPAQPPQPAKQASAPNSKLQVLVAEDDPINVKVLRKRLEKAGYKVTHALNGEDCAAVYEDKPMEFDVVLMDMQMPIVDGLTSTRMIRGFEKSARHGNGQQLSAIISDHGRVPIFAVSASLVEHKKDTYVDAGFDGWILKPIDFKRLETLLQGITDDKVRNDALYVPGEWERGGWFGRKGMGHMGQKQQIYHQKEHRQREQRREREENKEKQDKQREQEEKKEKQDKQREQEKETDAAVDDDGEQAQTEPEPPKRMLDV</sequence>
<dbReference type="SUPFAM" id="SSF55781">
    <property type="entry name" value="GAF domain-like"/>
    <property type="match status" value="2"/>
</dbReference>
<dbReference type="InterPro" id="IPR000014">
    <property type="entry name" value="PAS"/>
</dbReference>
<feature type="compositionally biased region" description="Gly residues" evidence="13">
    <location>
        <begin position="241"/>
        <end position="250"/>
    </location>
</feature>
<dbReference type="CDD" id="cd17546">
    <property type="entry name" value="REC_hyHK_CKI1_RcsC-like"/>
    <property type="match status" value="1"/>
</dbReference>
<accession>A0A8S8ZVP4</accession>
<dbReference type="Gene3D" id="3.30.565.10">
    <property type="entry name" value="Histidine kinase-like ATPase, C-terminal domain"/>
    <property type="match status" value="1"/>
</dbReference>
<feature type="domain" description="Response regulatory" evidence="16">
    <location>
        <begin position="1383"/>
        <end position="1517"/>
    </location>
</feature>
<keyword evidence="3 12" id="KW-0597">Phosphoprotein</keyword>
<feature type="compositionally biased region" description="Basic and acidic residues" evidence="13">
    <location>
        <begin position="1559"/>
        <end position="1598"/>
    </location>
</feature>
<proteinExistence type="predicted"/>
<feature type="compositionally biased region" description="Basic residues" evidence="13">
    <location>
        <begin position="1220"/>
        <end position="1229"/>
    </location>
</feature>
<dbReference type="SUPFAM" id="SSF55785">
    <property type="entry name" value="PYP-like sensor domain (PAS domain)"/>
    <property type="match status" value="1"/>
</dbReference>
<feature type="region of interest" description="Disordered" evidence="13">
    <location>
        <begin position="126"/>
        <end position="278"/>
    </location>
</feature>
<dbReference type="FunFam" id="3.30.450.270:FF:000002">
    <property type="entry name" value="Sensor histidine kinase/response regulator, putative"/>
    <property type="match status" value="1"/>
</dbReference>
<evidence type="ECO:0000256" key="6">
    <source>
        <dbReference type="ARBA" id="ARBA00022741"/>
    </source>
</evidence>
<feature type="modified residue" description="4-aspartylphosphate" evidence="12">
    <location>
        <position position="1434"/>
    </location>
</feature>
<feature type="compositionally biased region" description="Polar residues" evidence="13">
    <location>
        <begin position="1259"/>
        <end position="1276"/>
    </location>
</feature>
<dbReference type="InterPro" id="IPR016132">
    <property type="entry name" value="Phyto_chromo_attachment"/>
</dbReference>
<evidence type="ECO:0000256" key="8">
    <source>
        <dbReference type="ARBA" id="ARBA00022840"/>
    </source>
</evidence>
<dbReference type="Pfam" id="PF00360">
    <property type="entry name" value="PHY"/>
    <property type="match status" value="1"/>
</dbReference>
<name>A0A8S8ZVP4_SORMA</name>
<dbReference type="InterPro" id="IPR013515">
    <property type="entry name" value="Phytochrome_cen-reg"/>
</dbReference>
<dbReference type="PROSITE" id="PS50110">
    <property type="entry name" value="RESPONSE_REGULATORY"/>
    <property type="match status" value="1"/>
</dbReference>
<dbReference type="InterPro" id="IPR005467">
    <property type="entry name" value="His_kinase_dom"/>
</dbReference>
<dbReference type="InterPro" id="IPR003661">
    <property type="entry name" value="HisK_dim/P_dom"/>
</dbReference>
<keyword evidence="11" id="KW-0675">Receptor</keyword>
<dbReference type="SUPFAM" id="SSF47384">
    <property type="entry name" value="Homodimeric domain of signal transducing histidine kinase"/>
    <property type="match status" value="1"/>
</dbReference>
<feature type="domain" description="Histidine kinase" evidence="15">
    <location>
        <begin position="875"/>
        <end position="1108"/>
    </location>
</feature>
<evidence type="ECO:0000256" key="13">
    <source>
        <dbReference type="SAM" id="MobiDB-lite"/>
    </source>
</evidence>
<dbReference type="InterPro" id="IPR001294">
    <property type="entry name" value="Phytochrome"/>
</dbReference>
<feature type="domain" description="Phytochrome chromophore attachment site" evidence="14">
    <location>
        <begin position="499"/>
        <end position="661"/>
    </location>
</feature>
<organism evidence="18 19">
    <name type="scientific">Sordaria macrospora</name>
    <dbReference type="NCBI Taxonomy" id="5147"/>
    <lineage>
        <taxon>Eukaryota</taxon>
        <taxon>Fungi</taxon>
        <taxon>Dikarya</taxon>
        <taxon>Ascomycota</taxon>
        <taxon>Pezizomycotina</taxon>
        <taxon>Sordariomycetes</taxon>
        <taxon>Sordariomycetidae</taxon>
        <taxon>Sordariales</taxon>
        <taxon>Sordariaceae</taxon>
        <taxon>Sordaria</taxon>
    </lineage>
</organism>
<dbReference type="Pfam" id="PF02518">
    <property type="entry name" value="HATPase_c"/>
    <property type="match status" value="1"/>
</dbReference>
<protein>
    <submittedName>
        <fullName evidence="18">Uncharacterized protein</fullName>
    </submittedName>
</protein>
<dbReference type="VEuPathDB" id="FungiDB:SMAC_03470"/>
<comment type="caution">
    <text evidence="18">The sequence shown here is derived from an EMBL/GenBank/DDBJ whole genome shotgun (WGS) entry which is preliminary data.</text>
</comment>
<dbReference type="GO" id="GO:0005524">
    <property type="term" value="F:ATP binding"/>
    <property type="evidence" value="ECO:0007669"/>
    <property type="project" value="UniProtKB-KW"/>
</dbReference>
<evidence type="ECO:0000259" key="17">
    <source>
        <dbReference type="PROSITE" id="PS50112"/>
    </source>
</evidence>
<dbReference type="GO" id="GO:0009584">
    <property type="term" value="P:detection of visible light"/>
    <property type="evidence" value="ECO:0007669"/>
    <property type="project" value="InterPro"/>
</dbReference>
<feature type="compositionally biased region" description="Low complexity" evidence="13">
    <location>
        <begin position="134"/>
        <end position="150"/>
    </location>
</feature>
<feature type="compositionally biased region" description="Low complexity" evidence="13">
    <location>
        <begin position="53"/>
        <end position="80"/>
    </location>
</feature>
<feature type="region of interest" description="Disordered" evidence="13">
    <location>
        <begin position="1208"/>
        <end position="1295"/>
    </location>
</feature>
<dbReference type="Gene3D" id="3.30.450.270">
    <property type="match status" value="1"/>
</dbReference>
<dbReference type="InterPro" id="IPR003594">
    <property type="entry name" value="HATPase_dom"/>
</dbReference>